<keyword evidence="3 5" id="KW-0853">WD repeat</keyword>
<dbReference type="SUPFAM" id="SSF50978">
    <property type="entry name" value="WD40 repeat-like"/>
    <property type="match status" value="1"/>
</dbReference>
<comment type="function">
    <text evidence="6">DNA-binding protein that binds to both single- and double-stranded DNA. Binds preferentially to UV-damaged DNA. May be involved in DNA-metabolic processes.</text>
</comment>
<dbReference type="EMBL" id="OOIN01000001">
    <property type="protein sequence ID" value="SPO20365.1"/>
    <property type="molecule type" value="Genomic_DNA"/>
</dbReference>
<dbReference type="Gene3D" id="2.130.10.10">
    <property type="entry name" value="YVTN repeat-like/Quinoprotein amine dehydrogenase"/>
    <property type="match status" value="2"/>
</dbReference>
<evidence type="ECO:0000313" key="9">
    <source>
        <dbReference type="Proteomes" id="UP000324022"/>
    </source>
</evidence>
<dbReference type="GO" id="GO:0005634">
    <property type="term" value="C:nucleus"/>
    <property type="evidence" value="ECO:0007669"/>
    <property type="project" value="TreeGrafter"/>
</dbReference>
<dbReference type="InterPro" id="IPR036322">
    <property type="entry name" value="WD40_repeat_dom_sf"/>
</dbReference>
<keyword evidence="6" id="KW-0238">DNA-binding</keyword>
<proteinExistence type="inferred from homology"/>
<evidence type="ECO:0000256" key="7">
    <source>
        <dbReference type="SAM" id="MobiDB-lite"/>
    </source>
</evidence>
<feature type="compositionally biased region" description="Acidic residues" evidence="7">
    <location>
        <begin position="238"/>
        <end position="249"/>
    </location>
</feature>
<name>A0A5C3DPZ0_9BASI</name>
<sequence length="651" mass="71824">MNENNDYEQERLKNIKENERLMKELGVMGGSSAIGGPSPKRATPTKQKKPPTPKKKADTTSTRIMPTRSSARLAGHEADSETLKRKYQQEAEEARKVAEAAKRARHQQFDLSGMTGGELEQEAILALEATLNGLASNATSAAELVDIKEEKKRRSAKTEDSKNPSTERRELEDILNKMTLKSAAKVTPKRVYSMAYHPTTDKDLVFVGDKEGSIGVWDASPTSGNSSSSSLVKKEVNDDGEDQNDDQDAFPEGKAWTLQVHGRSSVTCIKFDPVNHNSVFSCSYDSTVRKLDLATGKSDEIWAGEQDVLLSIFDVLSPSTHPAAYVDTPNPSLDERSLWIADHRGGLLHIDLREKTRRGNNTRRWQVCDKKIGAMSVNRLAPHCIATASLDQHIRLFDVRALSSVVKQTAEAPYNYKGVDADDLEAAQTKAQFASNKARQACTSVDFSPRGDQLVGVSYDDVVKVWSMQPSWLYSEHGLKSKSAVTKANGTVKGGRKSAGGVKKEDPDASDAKTGSLLNWLSRSNKPLKTEQEVQQAIKAEQDFIPQKIADRPQDVLAEPTRIPHNNQTGRWLTMFRANWNQNPLLEPHFTIGSMTRRAEIYAADGTLLRTLWDENLVTAVPAVTCMHPVLPGRLVTGNASGRCTFWSPDA</sequence>
<keyword evidence="9" id="KW-1185">Reference proteome</keyword>
<dbReference type="SMART" id="SM00320">
    <property type="entry name" value="WD40"/>
    <property type="match status" value="5"/>
</dbReference>
<dbReference type="InterPro" id="IPR015943">
    <property type="entry name" value="WD40/YVTN_repeat-like_dom_sf"/>
</dbReference>
<dbReference type="OrthoDB" id="9890280at2759"/>
<protein>
    <recommendedName>
        <fullName evidence="2 6">DNA damage-binding protein CMR1</fullName>
    </recommendedName>
</protein>
<feature type="region of interest" description="Disordered" evidence="7">
    <location>
        <begin position="216"/>
        <end position="249"/>
    </location>
</feature>
<accession>A0A5C3DPZ0</accession>
<feature type="compositionally biased region" description="Low complexity" evidence="7">
    <location>
        <begin position="220"/>
        <end position="230"/>
    </location>
</feature>
<comment type="similarity">
    <text evidence="1 6">Belongs to the WD repeat DDB2/WDR76 family.</text>
</comment>
<dbReference type="InterPro" id="IPR001680">
    <property type="entry name" value="WD40_rpt"/>
</dbReference>
<feature type="compositionally biased region" description="Basic and acidic residues" evidence="7">
    <location>
        <begin position="74"/>
        <end position="101"/>
    </location>
</feature>
<dbReference type="PROSITE" id="PS50082">
    <property type="entry name" value="WD_REPEATS_2"/>
    <property type="match status" value="1"/>
</dbReference>
<dbReference type="Proteomes" id="UP000324022">
    <property type="component" value="Unassembled WGS sequence"/>
</dbReference>
<feature type="region of interest" description="Disordered" evidence="7">
    <location>
        <begin position="149"/>
        <end position="171"/>
    </location>
</feature>
<evidence type="ECO:0000256" key="4">
    <source>
        <dbReference type="ARBA" id="ARBA00022737"/>
    </source>
</evidence>
<dbReference type="GO" id="GO:0006974">
    <property type="term" value="P:DNA damage response"/>
    <property type="evidence" value="ECO:0007669"/>
    <property type="project" value="UniProtKB-KW"/>
</dbReference>
<dbReference type="PANTHER" id="PTHR14773:SF0">
    <property type="entry name" value="WD REPEAT-CONTAINING PROTEIN 76"/>
    <property type="match status" value="1"/>
</dbReference>
<dbReference type="GO" id="GO:2000001">
    <property type="term" value="P:regulation of DNA damage checkpoint"/>
    <property type="evidence" value="ECO:0007669"/>
    <property type="project" value="TreeGrafter"/>
</dbReference>
<dbReference type="AlphaFoldDB" id="A0A5C3DPZ0"/>
<keyword evidence="6" id="KW-0227">DNA damage</keyword>
<evidence type="ECO:0000256" key="2">
    <source>
        <dbReference type="ARBA" id="ARBA00021132"/>
    </source>
</evidence>
<dbReference type="InterPro" id="IPR050853">
    <property type="entry name" value="WD_repeat_DNA-damage-binding"/>
</dbReference>
<dbReference type="PANTHER" id="PTHR14773">
    <property type="entry name" value="WD REPEAT-CONTAINING PROTEIN 76"/>
    <property type="match status" value="1"/>
</dbReference>
<organism evidence="8 9">
    <name type="scientific">Ustilago trichophora</name>
    <dbReference type="NCBI Taxonomy" id="86804"/>
    <lineage>
        <taxon>Eukaryota</taxon>
        <taxon>Fungi</taxon>
        <taxon>Dikarya</taxon>
        <taxon>Basidiomycota</taxon>
        <taxon>Ustilaginomycotina</taxon>
        <taxon>Ustilaginomycetes</taxon>
        <taxon>Ustilaginales</taxon>
        <taxon>Ustilaginaceae</taxon>
        <taxon>Ustilago</taxon>
    </lineage>
</organism>
<evidence type="ECO:0000256" key="1">
    <source>
        <dbReference type="ARBA" id="ARBA00005434"/>
    </source>
</evidence>
<dbReference type="GO" id="GO:0003677">
    <property type="term" value="F:DNA binding"/>
    <property type="evidence" value="ECO:0007669"/>
    <property type="project" value="UniProtKB-UniRule"/>
</dbReference>
<feature type="compositionally biased region" description="Basic and acidic residues" evidence="7">
    <location>
        <begin position="502"/>
        <end position="511"/>
    </location>
</feature>
<keyword evidence="4" id="KW-0677">Repeat</keyword>
<feature type="repeat" description="WD" evidence="5">
    <location>
        <begin position="443"/>
        <end position="469"/>
    </location>
</feature>
<feature type="compositionally biased region" description="Polar residues" evidence="7">
    <location>
        <begin position="61"/>
        <end position="70"/>
    </location>
</feature>
<evidence type="ECO:0000313" key="8">
    <source>
        <dbReference type="EMBL" id="SPO20365.1"/>
    </source>
</evidence>
<dbReference type="Pfam" id="PF00400">
    <property type="entry name" value="WD40"/>
    <property type="match status" value="2"/>
</dbReference>
<evidence type="ECO:0000256" key="3">
    <source>
        <dbReference type="ARBA" id="ARBA00022574"/>
    </source>
</evidence>
<evidence type="ECO:0000256" key="5">
    <source>
        <dbReference type="PROSITE-ProRule" id="PRU00221"/>
    </source>
</evidence>
<evidence type="ECO:0000256" key="6">
    <source>
        <dbReference type="RuleBase" id="RU365004"/>
    </source>
</evidence>
<feature type="region of interest" description="Disordered" evidence="7">
    <location>
        <begin position="23"/>
        <end position="101"/>
    </location>
</feature>
<gene>
    <name evidence="8" type="ORF">UTRI_00764_B</name>
</gene>
<reference evidence="8 9" key="1">
    <citation type="submission" date="2018-03" db="EMBL/GenBank/DDBJ databases">
        <authorList>
            <person name="Guldener U."/>
        </authorList>
    </citation>
    <scope>NUCLEOTIDE SEQUENCE [LARGE SCALE GENOMIC DNA]</scope>
    <source>
        <strain evidence="8 9">NBRC100155</strain>
    </source>
</reference>
<feature type="region of interest" description="Disordered" evidence="7">
    <location>
        <begin position="487"/>
        <end position="515"/>
    </location>
</feature>